<dbReference type="PANTHER" id="PTHR34846">
    <property type="entry name" value="4-CARBOXYMUCONOLACTONE DECARBOXYLASE FAMILY PROTEIN (AFU_ORTHOLOGUE AFUA_6G11590)"/>
    <property type="match status" value="1"/>
</dbReference>
<reference evidence="2" key="1">
    <citation type="submission" date="2020-12" db="EMBL/GenBank/DDBJ databases">
        <title>Ramlibacter sp. nov., isolated from a freshwater alga, Cryptomonas.</title>
        <authorList>
            <person name="Kim H.M."/>
            <person name="Jeon C.O."/>
        </authorList>
    </citation>
    <scope>NUCLEOTIDE SEQUENCE</scope>
    <source>
        <strain evidence="2">CrO1</strain>
    </source>
</reference>
<organism evidence="2 3">
    <name type="scientific">Ramlibacter algicola</name>
    <dbReference type="NCBI Taxonomy" id="2795217"/>
    <lineage>
        <taxon>Bacteria</taxon>
        <taxon>Pseudomonadati</taxon>
        <taxon>Pseudomonadota</taxon>
        <taxon>Betaproteobacteria</taxon>
        <taxon>Burkholderiales</taxon>
        <taxon>Comamonadaceae</taxon>
        <taxon>Ramlibacter</taxon>
    </lineage>
</organism>
<dbReference type="RefSeq" id="WP_200786295.1">
    <property type="nucleotide sequence ID" value="NZ_JAEDAO010000001.1"/>
</dbReference>
<dbReference type="EMBL" id="JAEDAO010000001">
    <property type="protein sequence ID" value="MBK0391479.1"/>
    <property type="molecule type" value="Genomic_DNA"/>
</dbReference>
<dbReference type="AlphaFoldDB" id="A0A934UPF1"/>
<dbReference type="Pfam" id="PF02627">
    <property type="entry name" value="CMD"/>
    <property type="match status" value="1"/>
</dbReference>
<name>A0A934UPF1_9BURK</name>
<evidence type="ECO:0000313" key="3">
    <source>
        <dbReference type="Proteomes" id="UP000617041"/>
    </source>
</evidence>
<keyword evidence="3" id="KW-1185">Reference proteome</keyword>
<dbReference type="InterPro" id="IPR029032">
    <property type="entry name" value="AhpD-like"/>
</dbReference>
<gene>
    <name evidence="2" type="ORF">I8E28_02640</name>
</gene>
<dbReference type="SUPFAM" id="SSF69118">
    <property type="entry name" value="AhpD-like"/>
    <property type="match status" value="1"/>
</dbReference>
<accession>A0A934UPF1</accession>
<protein>
    <submittedName>
        <fullName evidence="2">Carboxymuconolactone decarboxylase family protein</fullName>
    </submittedName>
</protein>
<evidence type="ECO:0000259" key="1">
    <source>
        <dbReference type="Pfam" id="PF02627"/>
    </source>
</evidence>
<proteinExistence type="predicted"/>
<dbReference type="GO" id="GO:0051920">
    <property type="term" value="F:peroxiredoxin activity"/>
    <property type="evidence" value="ECO:0007669"/>
    <property type="project" value="InterPro"/>
</dbReference>
<dbReference type="Proteomes" id="UP000617041">
    <property type="component" value="Unassembled WGS sequence"/>
</dbReference>
<dbReference type="InterPro" id="IPR003779">
    <property type="entry name" value="CMD-like"/>
</dbReference>
<dbReference type="Gene3D" id="1.20.1290.10">
    <property type="entry name" value="AhpD-like"/>
    <property type="match status" value="1"/>
</dbReference>
<evidence type="ECO:0000313" key="2">
    <source>
        <dbReference type="EMBL" id="MBK0391479.1"/>
    </source>
</evidence>
<dbReference type="PANTHER" id="PTHR34846:SF5">
    <property type="entry name" value="CARBOXYMUCONOLACTONE DECARBOXYLASE-LIKE DOMAIN-CONTAINING PROTEIN"/>
    <property type="match status" value="1"/>
</dbReference>
<comment type="caution">
    <text evidence="2">The sequence shown here is derived from an EMBL/GenBank/DDBJ whole genome shotgun (WGS) entry which is preliminary data.</text>
</comment>
<feature type="domain" description="Carboxymuconolactone decarboxylase-like" evidence="1">
    <location>
        <begin position="60"/>
        <end position="131"/>
    </location>
</feature>
<sequence length="192" mass="20880">MESTPRIAPAQVPYTPAVQAAMGQLLRPGMPAPQVFATVARNEGLFAFLVDSGLLGPTGLLDRGVLERPLRECVILRTCVAARNDYEFNLHVQTISRPMGLSDAQIDDVRRPAPVANLWNAQQVAAMRLVDALVALRVDDDVFAQARSEFDEPMLIELTQLVGLYVGVAMQVALARPAYDRYQPGPPVTASV</sequence>